<proteinExistence type="predicted"/>
<accession>A0A850HEU7</accession>
<dbReference type="Proteomes" id="UP000546031">
    <property type="component" value="Unassembled WGS sequence"/>
</dbReference>
<dbReference type="Pfam" id="PF10531">
    <property type="entry name" value="SLBB"/>
    <property type="match status" value="1"/>
</dbReference>
<feature type="domain" description="Polysaccharide export protein N-terminal" evidence="2">
    <location>
        <begin position="21"/>
        <end position="93"/>
    </location>
</feature>
<keyword evidence="1" id="KW-0732">Signal</keyword>
<dbReference type="GO" id="GO:0015159">
    <property type="term" value="F:polysaccharide transmembrane transporter activity"/>
    <property type="evidence" value="ECO:0007669"/>
    <property type="project" value="InterPro"/>
</dbReference>
<dbReference type="Gene3D" id="3.10.560.10">
    <property type="entry name" value="Outer membrane lipoprotein wza domain like"/>
    <property type="match status" value="1"/>
</dbReference>
<evidence type="ECO:0000256" key="1">
    <source>
        <dbReference type="ARBA" id="ARBA00022729"/>
    </source>
</evidence>
<organism evidence="4 5">
    <name type="scientific">Altererythrobacter lutimaris</name>
    <dbReference type="NCBI Taxonomy" id="2743979"/>
    <lineage>
        <taxon>Bacteria</taxon>
        <taxon>Pseudomonadati</taxon>
        <taxon>Pseudomonadota</taxon>
        <taxon>Alphaproteobacteria</taxon>
        <taxon>Sphingomonadales</taxon>
        <taxon>Erythrobacteraceae</taxon>
        <taxon>Altererythrobacter</taxon>
    </lineage>
</organism>
<name>A0A850HEU7_9SPHN</name>
<reference evidence="4 5" key="1">
    <citation type="submission" date="2020-06" db="EMBL/GenBank/DDBJ databases">
        <title>Altererythrobacter lutimaris sp. nov., a marine bacterium isolated from a tidal flat.</title>
        <authorList>
            <person name="Kim D."/>
            <person name="Yoo Y."/>
            <person name="Kim J.-J."/>
        </authorList>
    </citation>
    <scope>NUCLEOTIDE SEQUENCE [LARGE SCALE GENOMIC DNA]</scope>
    <source>
        <strain evidence="4 5">JGD-16</strain>
    </source>
</reference>
<dbReference type="RefSeq" id="WP_176273663.1">
    <property type="nucleotide sequence ID" value="NZ_JABWTA010000001.1"/>
</dbReference>
<dbReference type="PANTHER" id="PTHR33619">
    <property type="entry name" value="POLYSACCHARIDE EXPORT PROTEIN GFCE-RELATED"/>
    <property type="match status" value="1"/>
</dbReference>
<dbReference type="InterPro" id="IPR049712">
    <property type="entry name" value="Poly_export"/>
</dbReference>
<comment type="caution">
    <text evidence="4">The sequence shown here is derived from an EMBL/GenBank/DDBJ whole genome shotgun (WGS) entry which is preliminary data.</text>
</comment>
<feature type="domain" description="Soluble ligand binding" evidence="3">
    <location>
        <begin position="102"/>
        <end position="152"/>
    </location>
</feature>
<evidence type="ECO:0000313" key="4">
    <source>
        <dbReference type="EMBL" id="NVE95448.1"/>
    </source>
</evidence>
<keyword evidence="5" id="KW-1185">Reference proteome</keyword>
<evidence type="ECO:0000259" key="2">
    <source>
        <dbReference type="Pfam" id="PF02563"/>
    </source>
</evidence>
<dbReference type="AlphaFoldDB" id="A0A850HEU7"/>
<gene>
    <name evidence="4" type="ORF">HUO12_11105</name>
</gene>
<dbReference type="InterPro" id="IPR019554">
    <property type="entry name" value="Soluble_ligand-bd"/>
</dbReference>
<sequence>MAGAPTIEVANLETLPRPTATNPFLLTPLSEIEVNVYQSPELSGTFVIDENGNVRMPLIGDVAASGETPGALARTLEAKLAEKFMRDPQVQVRPTQFDPPSVAVGGQVTNPGTYPISTSRSLMRAVINAGGSAEFADNEDVLIFREVDGQRYIGVYNLAGIRRGHYEDPPIYAGDIIAVGDNPRKRAIAKFLEVAPLVTNSLILVDRLSDND</sequence>
<dbReference type="PANTHER" id="PTHR33619:SF3">
    <property type="entry name" value="POLYSACCHARIDE EXPORT PROTEIN GFCE-RELATED"/>
    <property type="match status" value="1"/>
</dbReference>
<protein>
    <submittedName>
        <fullName evidence="4">Polysaccharide biosynthesis/export family protein</fullName>
    </submittedName>
</protein>
<dbReference type="EMBL" id="JABWTA010000001">
    <property type="protein sequence ID" value="NVE95448.1"/>
    <property type="molecule type" value="Genomic_DNA"/>
</dbReference>
<dbReference type="InterPro" id="IPR003715">
    <property type="entry name" value="Poly_export_N"/>
</dbReference>
<evidence type="ECO:0000313" key="5">
    <source>
        <dbReference type="Proteomes" id="UP000546031"/>
    </source>
</evidence>
<dbReference type="Pfam" id="PF02563">
    <property type="entry name" value="Poly_export"/>
    <property type="match status" value="1"/>
</dbReference>
<dbReference type="Gene3D" id="3.30.1950.10">
    <property type="entry name" value="wza like domain"/>
    <property type="match status" value="1"/>
</dbReference>
<evidence type="ECO:0000259" key="3">
    <source>
        <dbReference type="Pfam" id="PF10531"/>
    </source>
</evidence>